<dbReference type="GO" id="GO:0098552">
    <property type="term" value="C:side of membrane"/>
    <property type="evidence" value="ECO:0007669"/>
    <property type="project" value="UniProtKB-KW"/>
</dbReference>
<keyword evidence="6" id="KW-0449">Lipoprotein</keyword>
<dbReference type="Pfam" id="PF25079">
    <property type="entry name" value="COB_C"/>
    <property type="match status" value="1"/>
</dbReference>
<comment type="subcellular location">
    <subcellularLocation>
        <location evidence="1">Cell membrane</location>
        <topology evidence="1">Lipid-anchor</topology>
        <topology evidence="1">GPI-anchor</topology>
    </subcellularLocation>
</comment>
<comment type="similarity">
    <text evidence="2">Belongs to the COBRA family.</text>
</comment>
<keyword evidence="4" id="KW-0732">Signal</keyword>
<keyword evidence="3" id="KW-0472">Membrane</keyword>
<dbReference type="InterPro" id="IPR006918">
    <property type="entry name" value="COBRA_pln"/>
</dbReference>
<keyword evidence="5" id="KW-0325">Glycoprotein</keyword>
<dbReference type="GO" id="GO:0052324">
    <property type="term" value="P:plant-type cell wall cellulose biosynthetic process"/>
    <property type="evidence" value="ECO:0007669"/>
    <property type="project" value="TreeGrafter"/>
</dbReference>
<evidence type="ECO:0000256" key="2">
    <source>
        <dbReference type="ARBA" id="ARBA00005507"/>
    </source>
</evidence>
<dbReference type="Proteomes" id="UP000290289">
    <property type="component" value="Chromosome 9"/>
</dbReference>
<comment type="caution">
    <text evidence="8">The sequence shown here is derived from an EMBL/GenBank/DDBJ whole genome shotgun (WGS) entry which is preliminary data.</text>
</comment>
<reference evidence="8 9" key="1">
    <citation type="submission" date="2018-10" db="EMBL/GenBank/DDBJ databases">
        <title>A high-quality apple genome assembly.</title>
        <authorList>
            <person name="Hu J."/>
        </authorList>
    </citation>
    <scope>NUCLEOTIDE SEQUENCE [LARGE SCALE GENOMIC DNA]</scope>
    <source>
        <strain evidence="9">cv. HFTH1</strain>
        <tissue evidence="8">Young leaf</tissue>
    </source>
</reference>
<evidence type="ECO:0000256" key="3">
    <source>
        <dbReference type="ARBA" id="ARBA00022622"/>
    </source>
</evidence>
<evidence type="ECO:0000259" key="7">
    <source>
        <dbReference type="Pfam" id="PF25079"/>
    </source>
</evidence>
<protein>
    <recommendedName>
        <fullName evidence="7">COBRA C-terminal domain-containing protein</fullName>
    </recommendedName>
</protein>
<proteinExistence type="inferred from homology"/>
<accession>A0A498J3D1</accession>
<dbReference type="GO" id="GO:0010215">
    <property type="term" value="P:cellulose microfibril organization"/>
    <property type="evidence" value="ECO:0007669"/>
    <property type="project" value="InterPro"/>
</dbReference>
<keyword evidence="9" id="KW-1185">Reference proteome</keyword>
<evidence type="ECO:0000256" key="4">
    <source>
        <dbReference type="ARBA" id="ARBA00022729"/>
    </source>
</evidence>
<dbReference type="EMBL" id="RDQH01000335">
    <property type="protein sequence ID" value="RXH89686.1"/>
    <property type="molecule type" value="Genomic_DNA"/>
</dbReference>
<dbReference type="AlphaFoldDB" id="A0A498J3D1"/>
<evidence type="ECO:0000256" key="6">
    <source>
        <dbReference type="ARBA" id="ARBA00023288"/>
    </source>
</evidence>
<name>A0A498J3D1_MALDO</name>
<evidence type="ECO:0000256" key="1">
    <source>
        <dbReference type="ARBA" id="ARBA00004609"/>
    </source>
</evidence>
<sequence length="514" mass="57508">MGFLFLPMIRSVPKFVSFATLLVFVLSCTSTFIATEAYDPLDPNGNITIKWDILSWTPDGYVASVTLFNFQKYRHIQAPGWLLGWTWAKKEIIWNMVGGETTDQGDCSKFKTTIPHCCDKTPTIVDLLPGTPYNQQYANCCKGGVLSSWVQDPVNAAASFQISVGQAGTTNKTVRLPKNFTLNTPGPGYTCGPANVVKPTQFISPDKRRVTQARSNRSYPLFVTVTWNVTCTYSQFLAQATPTCCVSLSSFYNDTVVPCQTCSCGCQSNATHPGSCVESNSPYLASVVSASNKHSYTPLVRCTNHMCPIRVHWHVKENYQQYWRVKITVTNFNYRMNYSDWNLVVQHPNFDNLTQIFSYNYKSITPYGRINDTAMLWGVKFYNDVLMQSGPLGNVQSELLFQKGEAFTFDKGWAFPRRVYFNGDNCVMPPPDAYPRLPNSGFRQHVSLLTLIMTFLSTVAVMRAASGCCVSLPDDVVMIVNPKRAIESDQSIGINHDSGIYGTKSPNNYEQESD</sequence>
<dbReference type="GO" id="GO:0005886">
    <property type="term" value="C:plasma membrane"/>
    <property type="evidence" value="ECO:0007669"/>
    <property type="project" value="UniProtKB-SubCell"/>
</dbReference>
<evidence type="ECO:0000256" key="5">
    <source>
        <dbReference type="ARBA" id="ARBA00023180"/>
    </source>
</evidence>
<dbReference type="PANTHER" id="PTHR31673:SF3">
    <property type="entry name" value="COBRA-LIKE PROTEIN 4"/>
    <property type="match status" value="1"/>
</dbReference>
<keyword evidence="3" id="KW-0336">GPI-anchor</keyword>
<dbReference type="InterPro" id="IPR056900">
    <property type="entry name" value="COB_C"/>
</dbReference>
<gene>
    <name evidence="8" type="ORF">DVH24_032043</name>
</gene>
<dbReference type="Pfam" id="PF04833">
    <property type="entry name" value="COBRA"/>
    <property type="match status" value="1"/>
</dbReference>
<feature type="domain" description="COBRA C-terminal" evidence="7">
    <location>
        <begin position="243"/>
        <end position="435"/>
    </location>
</feature>
<organism evidence="8 9">
    <name type="scientific">Malus domestica</name>
    <name type="common">Apple</name>
    <name type="synonym">Pyrus malus</name>
    <dbReference type="NCBI Taxonomy" id="3750"/>
    <lineage>
        <taxon>Eukaryota</taxon>
        <taxon>Viridiplantae</taxon>
        <taxon>Streptophyta</taxon>
        <taxon>Embryophyta</taxon>
        <taxon>Tracheophyta</taxon>
        <taxon>Spermatophyta</taxon>
        <taxon>Magnoliopsida</taxon>
        <taxon>eudicotyledons</taxon>
        <taxon>Gunneridae</taxon>
        <taxon>Pentapetalae</taxon>
        <taxon>rosids</taxon>
        <taxon>fabids</taxon>
        <taxon>Rosales</taxon>
        <taxon>Rosaceae</taxon>
        <taxon>Amygdaloideae</taxon>
        <taxon>Maleae</taxon>
        <taxon>Malus</taxon>
    </lineage>
</organism>
<dbReference type="PANTHER" id="PTHR31673">
    <property type="entry name" value="PROTEIN COBRA"/>
    <property type="match status" value="1"/>
</dbReference>
<dbReference type="PIRSF" id="PIRSF038122">
    <property type="entry name" value="COBRA"/>
    <property type="match status" value="1"/>
</dbReference>
<evidence type="ECO:0000313" key="8">
    <source>
        <dbReference type="EMBL" id="RXH89686.1"/>
    </source>
</evidence>
<evidence type="ECO:0000313" key="9">
    <source>
        <dbReference type="Proteomes" id="UP000290289"/>
    </source>
</evidence>